<dbReference type="Proteomes" id="UP001172159">
    <property type="component" value="Unassembled WGS sequence"/>
</dbReference>
<feature type="compositionally biased region" description="Basic residues" evidence="1">
    <location>
        <begin position="224"/>
        <end position="234"/>
    </location>
</feature>
<feature type="compositionally biased region" description="Polar residues" evidence="1">
    <location>
        <begin position="236"/>
        <end position="245"/>
    </location>
</feature>
<sequence>MDPIMGAQHPNGMATQGMRQYSQTRQSHTNRPLRVISDGKDYGASAARQTFTTHEKVTARDEHHDKRFKPRADKAHQKADDDKENDTSEQHHHGRRNLNNLSSIESLHIHLDLSSPSPSQGHSMSSQPDTTEAAGQTTNHDFGQGASKSTSNTSQVSSSTMGKASDESLRFITDDVHSTDIDEGDSSASMIQHPRTAPHHYLAPKKSCIKRKAISKSASSAHHFSMKKKVHGLHSSRYQSSTTSNQKQLEQGQARHAIAFNETAICLTTGEPYEAHQRGGLHRQKKITMPQGNQTTSTEESSPPRNRFEQKIGSRLERASKYKEAYKRGYLAKLDKYKQGYKAAIDKLTGDEYDTVMAEMPLMNNYMRRCTMAWAVLRYKERVKTEGQKLREGV</sequence>
<evidence type="ECO:0000313" key="2">
    <source>
        <dbReference type="EMBL" id="KAK0716540.1"/>
    </source>
</evidence>
<dbReference type="EMBL" id="JAUKTV010000014">
    <property type="protein sequence ID" value="KAK0716540.1"/>
    <property type="molecule type" value="Genomic_DNA"/>
</dbReference>
<feature type="compositionally biased region" description="Basic and acidic residues" evidence="1">
    <location>
        <begin position="53"/>
        <end position="91"/>
    </location>
</feature>
<feature type="compositionally biased region" description="Low complexity" evidence="1">
    <location>
        <begin position="114"/>
        <end position="128"/>
    </location>
</feature>
<name>A0AA40DUZ8_9PEZI</name>
<dbReference type="AlphaFoldDB" id="A0AA40DUZ8"/>
<feature type="compositionally biased region" description="Polar residues" evidence="1">
    <location>
        <begin position="129"/>
        <end position="141"/>
    </location>
</feature>
<feature type="compositionally biased region" description="Polar residues" evidence="1">
    <location>
        <begin position="13"/>
        <end position="30"/>
    </location>
</feature>
<organism evidence="2 3">
    <name type="scientific">Apiosordaria backusii</name>
    <dbReference type="NCBI Taxonomy" id="314023"/>
    <lineage>
        <taxon>Eukaryota</taxon>
        <taxon>Fungi</taxon>
        <taxon>Dikarya</taxon>
        <taxon>Ascomycota</taxon>
        <taxon>Pezizomycotina</taxon>
        <taxon>Sordariomycetes</taxon>
        <taxon>Sordariomycetidae</taxon>
        <taxon>Sordariales</taxon>
        <taxon>Lasiosphaeriaceae</taxon>
        <taxon>Apiosordaria</taxon>
    </lineage>
</organism>
<evidence type="ECO:0000313" key="3">
    <source>
        <dbReference type="Proteomes" id="UP001172159"/>
    </source>
</evidence>
<comment type="caution">
    <text evidence="2">The sequence shown here is derived from an EMBL/GenBank/DDBJ whole genome shotgun (WGS) entry which is preliminary data.</text>
</comment>
<feature type="region of interest" description="Disordered" evidence="1">
    <location>
        <begin position="278"/>
        <end position="309"/>
    </location>
</feature>
<feature type="region of interest" description="Disordered" evidence="1">
    <location>
        <begin position="212"/>
        <end position="245"/>
    </location>
</feature>
<evidence type="ECO:0000256" key="1">
    <source>
        <dbReference type="SAM" id="MobiDB-lite"/>
    </source>
</evidence>
<reference evidence="2" key="1">
    <citation type="submission" date="2023-06" db="EMBL/GenBank/DDBJ databases">
        <title>Genome-scale phylogeny and comparative genomics of the fungal order Sordariales.</title>
        <authorList>
            <consortium name="Lawrence Berkeley National Laboratory"/>
            <person name="Hensen N."/>
            <person name="Bonometti L."/>
            <person name="Westerberg I."/>
            <person name="Brannstrom I.O."/>
            <person name="Guillou S."/>
            <person name="Cros-Aarteil S."/>
            <person name="Calhoun S."/>
            <person name="Haridas S."/>
            <person name="Kuo A."/>
            <person name="Mondo S."/>
            <person name="Pangilinan J."/>
            <person name="Riley R."/>
            <person name="Labutti K."/>
            <person name="Andreopoulos B."/>
            <person name="Lipzen A."/>
            <person name="Chen C."/>
            <person name="Yanf M."/>
            <person name="Daum C."/>
            <person name="Ng V."/>
            <person name="Clum A."/>
            <person name="Steindorff A."/>
            <person name="Ohm R."/>
            <person name="Martin F."/>
            <person name="Silar P."/>
            <person name="Natvig D."/>
            <person name="Lalanne C."/>
            <person name="Gautier V."/>
            <person name="Ament-Velasquez S.L."/>
            <person name="Kruys A."/>
            <person name="Hutchinson M.I."/>
            <person name="Powell A.J."/>
            <person name="Barry K."/>
            <person name="Miller A.N."/>
            <person name="Grigoriev I.V."/>
            <person name="Debuchy R."/>
            <person name="Gladieux P."/>
            <person name="Thoren M.H."/>
            <person name="Johannesson H."/>
        </authorList>
    </citation>
    <scope>NUCLEOTIDE SEQUENCE</scope>
    <source>
        <strain evidence="2">CBS 540.89</strain>
    </source>
</reference>
<feature type="compositionally biased region" description="Low complexity" evidence="1">
    <location>
        <begin position="147"/>
        <end position="160"/>
    </location>
</feature>
<gene>
    <name evidence="2" type="ORF">B0T21DRAFT_425799</name>
</gene>
<keyword evidence="3" id="KW-1185">Reference proteome</keyword>
<protein>
    <submittedName>
        <fullName evidence="2">Uncharacterized protein</fullName>
    </submittedName>
</protein>
<feature type="compositionally biased region" description="Polar residues" evidence="1">
    <location>
        <begin position="290"/>
        <end position="304"/>
    </location>
</feature>
<feature type="region of interest" description="Disordered" evidence="1">
    <location>
        <begin position="1"/>
        <end position="97"/>
    </location>
</feature>
<feature type="region of interest" description="Disordered" evidence="1">
    <location>
        <begin position="112"/>
        <end position="168"/>
    </location>
</feature>
<proteinExistence type="predicted"/>
<accession>A0AA40DUZ8</accession>